<dbReference type="Pfam" id="PF12349">
    <property type="entry name" value="Sterol-sensing"/>
    <property type="match status" value="1"/>
</dbReference>
<dbReference type="PANTHER" id="PTHR10796:SF112">
    <property type="entry name" value="PATCHED-RELATED PROTEIN 18"/>
    <property type="match status" value="1"/>
</dbReference>
<dbReference type="InterPro" id="IPR000731">
    <property type="entry name" value="SSD"/>
</dbReference>
<keyword evidence="2" id="KW-0812">Transmembrane</keyword>
<dbReference type="Proteomes" id="UP000887564">
    <property type="component" value="Unplaced"/>
</dbReference>
<dbReference type="GO" id="GO:0006897">
    <property type="term" value="P:endocytosis"/>
    <property type="evidence" value="ECO:0007669"/>
    <property type="project" value="TreeGrafter"/>
</dbReference>
<dbReference type="PROSITE" id="PS50156">
    <property type="entry name" value="SSD"/>
    <property type="match status" value="1"/>
</dbReference>
<keyword evidence="4" id="KW-1185">Reference proteome</keyword>
<comment type="similarity">
    <text evidence="1">Belongs to the patched family.</text>
</comment>
<dbReference type="GO" id="GO:0018996">
    <property type="term" value="P:molting cycle, collagen and cuticulin-based cuticle"/>
    <property type="evidence" value="ECO:0007669"/>
    <property type="project" value="TreeGrafter"/>
</dbReference>
<evidence type="ECO:0000313" key="5">
    <source>
        <dbReference type="WBParaSite" id="PEQ_0000392801-mRNA-1"/>
    </source>
</evidence>
<organism evidence="4 5">
    <name type="scientific">Parascaris equorum</name>
    <name type="common">Equine roundworm</name>
    <dbReference type="NCBI Taxonomy" id="6256"/>
    <lineage>
        <taxon>Eukaryota</taxon>
        <taxon>Metazoa</taxon>
        <taxon>Ecdysozoa</taxon>
        <taxon>Nematoda</taxon>
        <taxon>Chromadorea</taxon>
        <taxon>Rhabditida</taxon>
        <taxon>Spirurina</taxon>
        <taxon>Ascaridomorpha</taxon>
        <taxon>Ascaridoidea</taxon>
        <taxon>Ascarididae</taxon>
        <taxon>Parascaris</taxon>
    </lineage>
</organism>
<dbReference type="AlphaFoldDB" id="A0A914RBR1"/>
<keyword evidence="2" id="KW-1133">Transmembrane helix</keyword>
<evidence type="ECO:0000256" key="1">
    <source>
        <dbReference type="ARBA" id="ARBA00005585"/>
    </source>
</evidence>
<reference evidence="5" key="1">
    <citation type="submission" date="2022-11" db="UniProtKB">
        <authorList>
            <consortium name="WormBaseParasite"/>
        </authorList>
    </citation>
    <scope>IDENTIFICATION</scope>
</reference>
<dbReference type="GO" id="GO:0005886">
    <property type="term" value="C:plasma membrane"/>
    <property type="evidence" value="ECO:0007669"/>
    <property type="project" value="TreeGrafter"/>
</dbReference>
<proteinExistence type="inferred from homology"/>
<dbReference type="InterPro" id="IPR053958">
    <property type="entry name" value="HMGCR/SNAP/NPC1-like_SSD"/>
</dbReference>
<name>A0A914RBR1_PAREQ</name>
<dbReference type="PANTHER" id="PTHR10796">
    <property type="entry name" value="PATCHED-RELATED"/>
    <property type="match status" value="1"/>
</dbReference>
<feature type="transmembrane region" description="Helical" evidence="2">
    <location>
        <begin position="50"/>
        <end position="76"/>
    </location>
</feature>
<evidence type="ECO:0000313" key="4">
    <source>
        <dbReference type="Proteomes" id="UP000887564"/>
    </source>
</evidence>
<evidence type="ECO:0000256" key="2">
    <source>
        <dbReference type="SAM" id="Phobius"/>
    </source>
</evidence>
<dbReference type="InterPro" id="IPR051697">
    <property type="entry name" value="Patched_domain-protein"/>
</dbReference>
<accession>A0A914RBR1</accession>
<dbReference type="WBParaSite" id="PEQ_0000392801-mRNA-1">
    <property type="protein sequence ID" value="PEQ_0000392801-mRNA-1"/>
    <property type="gene ID" value="PEQ_0000392801"/>
</dbReference>
<sequence length="105" mass="11765">MKGGLDSVAHIPAHSLARKIVCTLRSHDPLLFVAICEQFFEATTIASLQVFSIFISVAVVFDYFYQIFFFSAILTYGGRREEMRLNAYAPCIVVPESKLVGHSVF</sequence>
<evidence type="ECO:0000259" key="3">
    <source>
        <dbReference type="PROSITE" id="PS50156"/>
    </source>
</evidence>
<dbReference type="GO" id="GO:0030659">
    <property type="term" value="C:cytoplasmic vesicle membrane"/>
    <property type="evidence" value="ECO:0007669"/>
    <property type="project" value="TreeGrafter"/>
</dbReference>
<keyword evidence="2" id="KW-0472">Membrane</keyword>
<feature type="domain" description="SSD" evidence="3">
    <location>
        <begin position="43"/>
        <end position="76"/>
    </location>
</feature>
<protein>
    <submittedName>
        <fullName evidence="5">SSD domain-containing protein</fullName>
    </submittedName>
</protein>